<dbReference type="InterPro" id="IPR000668">
    <property type="entry name" value="Peptidase_C1A_C"/>
</dbReference>
<evidence type="ECO:0000256" key="1">
    <source>
        <dbReference type="ARBA" id="ARBA00008455"/>
    </source>
</evidence>
<feature type="compositionally biased region" description="Pro residues" evidence="2">
    <location>
        <begin position="719"/>
        <end position="740"/>
    </location>
</feature>
<dbReference type="PROSITE" id="PS00640">
    <property type="entry name" value="THIOL_PROTEASE_ASN"/>
    <property type="match status" value="1"/>
</dbReference>
<dbReference type="SUPFAM" id="SSF52087">
    <property type="entry name" value="CRAL/TRIO domain"/>
    <property type="match status" value="1"/>
</dbReference>
<comment type="caution">
    <text evidence="4">The sequence shown here is derived from an EMBL/GenBank/DDBJ whole genome shotgun (WGS) entry which is preliminary data.</text>
</comment>
<dbReference type="OrthoDB" id="6077599at2759"/>
<keyword evidence="5" id="KW-1185">Reference proteome</keyword>
<protein>
    <recommendedName>
        <fullName evidence="3">CRAL-TRIO domain-containing protein</fullName>
    </recommendedName>
</protein>
<dbReference type="Gene3D" id="3.90.70.10">
    <property type="entry name" value="Cysteine proteinases"/>
    <property type="match status" value="1"/>
</dbReference>
<dbReference type="Proteomes" id="UP000075714">
    <property type="component" value="Unassembled WGS sequence"/>
</dbReference>
<dbReference type="PANTHER" id="PTHR12411">
    <property type="entry name" value="CYSTEINE PROTEASE FAMILY C1-RELATED"/>
    <property type="match status" value="1"/>
</dbReference>
<feature type="domain" description="CRAL-TRIO" evidence="3">
    <location>
        <begin position="557"/>
        <end position="707"/>
    </location>
</feature>
<reference evidence="5" key="1">
    <citation type="journal article" date="2016" name="Nat. Commun.">
        <title>The Gonium pectorale genome demonstrates co-option of cell cycle regulation during the evolution of multicellularity.</title>
        <authorList>
            <person name="Hanschen E.R."/>
            <person name="Marriage T.N."/>
            <person name="Ferris P.J."/>
            <person name="Hamaji T."/>
            <person name="Toyoda A."/>
            <person name="Fujiyama A."/>
            <person name="Neme R."/>
            <person name="Noguchi H."/>
            <person name="Minakuchi Y."/>
            <person name="Suzuki M."/>
            <person name="Kawai-Toyooka H."/>
            <person name="Smith D.R."/>
            <person name="Sparks H."/>
            <person name="Anderson J."/>
            <person name="Bakaric R."/>
            <person name="Luria V."/>
            <person name="Karger A."/>
            <person name="Kirschner M.W."/>
            <person name="Durand P.M."/>
            <person name="Michod R.E."/>
            <person name="Nozaki H."/>
            <person name="Olson B.J."/>
        </authorList>
    </citation>
    <scope>NUCLEOTIDE SEQUENCE [LARGE SCALE GENOMIC DNA]</scope>
    <source>
        <strain evidence="5">NIES-2863</strain>
    </source>
</reference>
<dbReference type="STRING" id="33097.A0A150G0E5"/>
<evidence type="ECO:0000259" key="3">
    <source>
        <dbReference type="PROSITE" id="PS50191"/>
    </source>
</evidence>
<feature type="compositionally biased region" description="Low complexity" evidence="2">
    <location>
        <begin position="801"/>
        <end position="815"/>
    </location>
</feature>
<dbReference type="EMBL" id="LSYV01000095">
    <property type="protein sequence ID" value="KXZ43314.1"/>
    <property type="molecule type" value="Genomic_DNA"/>
</dbReference>
<feature type="compositionally biased region" description="Low complexity" evidence="2">
    <location>
        <begin position="761"/>
        <end position="785"/>
    </location>
</feature>
<gene>
    <name evidence="4" type="ORF">GPECTOR_94g636</name>
</gene>
<evidence type="ECO:0000256" key="2">
    <source>
        <dbReference type="SAM" id="MobiDB-lite"/>
    </source>
</evidence>
<dbReference type="InterPro" id="IPR036865">
    <property type="entry name" value="CRAL-TRIO_dom_sf"/>
</dbReference>
<dbReference type="SMART" id="SM00645">
    <property type="entry name" value="Pept_C1"/>
    <property type="match status" value="1"/>
</dbReference>
<feature type="compositionally biased region" description="Low complexity" evidence="2">
    <location>
        <begin position="412"/>
        <end position="429"/>
    </location>
</feature>
<dbReference type="AlphaFoldDB" id="A0A150G0E5"/>
<dbReference type="InterPro" id="IPR025661">
    <property type="entry name" value="Pept_asp_AS"/>
</dbReference>
<comment type="similarity">
    <text evidence="1">Belongs to the peptidase C1 family.</text>
</comment>
<dbReference type="InterPro" id="IPR038765">
    <property type="entry name" value="Papain-like_cys_pep_sf"/>
</dbReference>
<organism evidence="4 5">
    <name type="scientific">Gonium pectorale</name>
    <name type="common">Green alga</name>
    <dbReference type="NCBI Taxonomy" id="33097"/>
    <lineage>
        <taxon>Eukaryota</taxon>
        <taxon>Viridiplantae</taxon>
        <taxon>Chlorophyta</taxon>
        <taxon>core chlorophytes</taxon>
        <taxon>Chlorophyceae</taxon>
        <taxon>CS clade</taxon>
        <taxon>Chlamydomonadales</taxon>
        <taxon>Volvocaceae</taxon>
        <taxon>Gonium</taxon>
    </lineage>
</organism>
<feature type="compositionally biased region" description="Pro residues" evidence="2">
    <location>
        <begin position="816"/>
        <end position="827"/>
    </location>
</feature>
<dbReference type="Gene3D" id="3.40.525.10">
    <property type="entry name" value="CRAL-TRIO lipid binding domain"/>
    <property type="match status" value="1"/>
</dbReference>
<dbReference type="GO" id="GO:0006508">
    <property type="term" value="P:proteolysis"/>
    <property type="evidence" value="ECO:0007669"/>
    <property type="project" value="InterPro"/>
</dbReference>
<dbReference type="PROSITE" id="PS50191">
    <property type="entry name" value="CRAL_TRIO"/>
    <property type="match status" value="1"/>
</dbReference>
<dbReference type="SUPFAM" id="SSF54001">
    <property type="entry name" value="Cysteine proteinases"/>
    <property type="match status" value="1"/>
</dbReference>
<dbReference type="Pfam" id="PF13716">
    <property type="entry name" value="CRAL_TRIO_2"/>
    <property type="match status" value="1"/>
</dbReference>
<feature type="compositionally biased region" description="Pro residues" evidence="2">
    <location>
        <begin position="529"/>
        <end position="557"/>
    </location>
</feature>
<accession>A0A150G0E5</accession>
<feature type="region of interest" description="Disordered" evidence="2">
    <location>
        <begin position="287"/>
        <end position="358"/>
    </location>
</feature>
<feature type="compositionally biased region" description="Low complexity" evidence="2">
    <location>
        <begin position="464"/>
        <end position="484"/>
    </location>
</feature>
<sequence>MNIKQRGSWPGVYLSVQNIIDCGEAGSCNGGDDRMVYAYAAKYGIPPDTCNLYVAENQKCHDKEQCYTCWPDEGCKPVYDYNRLTVSEHGKLKGIHQMKAELFQRGPISCGIDATDNMDSYTGGVYAEYKERIGINHVVSVVGWGVEDGDEYWIIRNSWGEPWGEAGFMKLVTSNYKDGEGELYNLGIETECSFGVPDRWVPAKELGFGPDSDEYDGVVTLPSSGKAKAVSNRKILPGMTLKKVDEHELGGTPTTSAEQLLEDYRTAAAAGLVSPELASILGLAPPPAHSSGFGSREVALPDAGENPDGEGGSEEDFSEATVATVEEPPVSASQSAAVQPDADNEDEEEELEEGRVAFGTVESSDIVLDLIVGGATGAGAAVGATALASSTVEDPRATTGAPEAATGLSLQAASGAGDAAQSAGAAPASRGHDPFYAGDSDDDEGFVVEPLRDPAPRVSHDYDPAAASGGALLPSPAAAAGGQWPPQPRLQQGSAGAPLGAGAAAAAVAVGAGVAALAAGAVSMGQRPPMAPPGPRPPMGPLGPGAPPGPPPPPSPYPGLLYTEGRDTLGRPVVVLNTAMLPAKAKKNDVLQYVLQQLQPMVQRDYVLVVLSLAMGVKASSVSTTWALGAYRSLAKPYRKHVKHIILVQPSAWARALLALAQPFVSKKAAHKVKKVDNLVQVAEATGGEVRLESLGARFIREIQYGLGAPPLAGLVPNGGPPPPAGPAGPRGPGPRPVGPPVNGGPRAGASGHGGPPRPMQQPGALLSQPLLSPQSSPAGPAQRGPRPPMGSAASTPLYIPGGPAAAGPQGYGQPQPRPQLFPPGPGGPQGALGPAGIQGGMQVARAGPPGQVGAPGAPQPQVGRMPGAHGMAQ</sequence>
<feature type="region of interest" description="Disordered" evidence="2">
    <location>
        <begin position="412"/>
        <end position="496"/>
    </location>
</feature>
<proteinExistence type="inferred from homology"/>
<name>A0A150G0E5_GONPE</name>
<feature type="region of interest" description="Disordered" evidence="2">
    <location>
        <begin position="714"/>
        <end position="874"/>
    </location>
</feature>
<dbReference type="Pfam" id="PF00112">
    <property type="entry name" value="Peptidase_C1"/>
    <property type="match status" value="1"/>
</dbReference>
<evidence type="ECO:0000313" key="5">
    <source>
        <dbReference type="Proteomes" id="UP000075714"/>
    </source>
</evidence>
<dbReference type="GO" id="GO:0008234">
    <property type="term" value="F:cysteine-type peptidase activity"/>
    <property type="evidence" value="ECO:0007669"/>
    <property type="project" value="InterPro"/>
</dbReference>
<feature type="compositionally biased region" description="Basic and acidic residues" evidence="2">
    <location>
        <begin position="450"/>
        <end position="463"/>
    </location>
</feature>
<feature type="compositionally biased region" description="Low complexity" evidence="2">
    <location>
        <begin position="844"/>
        <end position="865"/>
    </location>
</feature>
<dbReference type="InterPro" id="IPR013128">
    <property type="entry name" value="Peptidase_C1A"/>
</dbReference>
<feature type="compositionally biased region" description="Acidic residues" evidence="2">
    <location>
        <begin position="305"/>
        <end position="318"/>
    </location>
</feature>
<feature type="compositionally biased region" description="Acidic residues" evidence="2">
    <location>
        <begin position="342"/>
        <end position="352"/>
    </location>
</feature>
<evidence type="ECO:0000313" key="4">
    <source>
        <dbReference type="EMBL" id="KXZ43314.1"/>
    </source>
</evidence>
<dbReference type="InterPro" id="IPR001251">
    <property type="entry name" value="CRAL-TRIO_dom"/>
</dbReference>
<feature type="region of interest" description="Disordered" evidence="2">
    <location>
        <begin position="524"/>
        <end position="562"/>
    </location>
</feature>